<evidence type="ECO:0000259" key="2">
    <source>
        <dbReference type="Pfam" id="PF20906"/>
    </source>
</evidence>
<feature type="domain" description="S-Me-THD N-terminal" evidence="1">
    <location>
        <begin position="9"/>
        <end position="165"/>
    </location>
</feature>
<sequence>MSSREITEDDIESLAVGAWILGTGGGGNPYLSLLNMRVLYREGKRVQLIDAEDLGDDAYVAVIAGMGAPLVGIERLTDHRVFTRAAVFMEEHTRRRFDAVMGMEIGGGNGVRPLMVAANLGIPVVDSDTMGRAYPEAQMTSVAVGKLKPCPMTVVDVRGLEAVVETVPTWKWAERVGRKIVVEYGSTASTCQPPRTGAEVKKWGIHGTTTKAIAIGRAVREAQRTHDDPVAAILAVEPGKLLYRGKVVDVERRATEGFLRGVVRLEGMDDWRGSAMQIDFQNEWIVARRDGEPAAMSPDLICVLDSVSGEAVGTETIRYGQRVTVIALPGPDIFLTPEGLAHVGPRAFGYDLDFRSVFAS</sequence>
<gene>
    <name evidence="3" type="ORF">LJ725_18680</name>
</gene>
<dbReference type="Pfam" id="PF20906">
    <property type="entry name" value="S-Me-THD_C"/>
    <property type="match status" value="1"/>
</dbReference>
<dbReference type="InterPro" id="IPR027479">
    <property type="entry name" value="S-Me-THD_N_sf"/>
</dbReference>
<evidence type="ECO:0000313" key="3">
    <source>
        <dbReference type="EMBL" id="MCC8431005.1"/>
    </source>
</evidence>
<reference evidence="3 4" key="1">
    <citation type="submission" date="2021-11" db="EMBL/GenBank/DDBJ databases">
        <authorList>
            <person name="Lee D.-H."/>
            <person name="Kim S.-B."/>
        </authorList>
    </citation>
    <scope>NUCLEOTIDE SEQUENCE [LARGE SCALE GENOMIC DNA]</scope>
    <source>
        <strain evidence="3 4">KCTC 52223</strain>
    </source>
</reference>
<name>A0ABS8KY25_9HYPH</name>
<dbReference type="Proteomes" id="UP001198862">
    <property type="component" value="Unassembled WGS sequence"/>
</dbReference>
<dbReference type="EMBL" id="JAJISD010000008">
    <property type="protein sequence ID" value="MCC8431005.1"/>
    <property type="molecule type" value="Genomic_DNA"/>
</dbReference>
<evidence type="ECO:0000259" key="1">
    <source>
        <dbReference type="Pfam" id="PF06032"/>
    </source>
</evidence>
<keyword evidence="4" id="KW-1185">Reference proteome</keyword>
<evidence type="ECO:0000313" key="4">
    <source>
        <dbReference type="Proteomes" id="UP001198862"/>
    </source>
</evidence>
<accession>A0ABS8KY25</accession>
<dbReference type="Pfam" id="PF06032">
    <property type="entry name" value="S-Me-THD_N"/>
    <property type="match status" value="1"/>
</dbReference>
<proteinExistence type="predicted"/>
<dbReference type="Gene3D" id="2.40.390.10">
    <property type="entry name" value="CV3147-like"/>
    <property type="match status" value="1"/>
</dbReference>
<dbReference type="InterPro" id="IPR024071">
    <property type="entry name" value="S-Me-THD_C_sf"/>
</dbReference>
<dbReference type="InterPro" id="IPR048350">
    <property type="entry name" value="S-Me-THD-like_C"/>
</dbReference>
<comment type="caution">
    <text evidence="3">The sequence shown here is derived from an EMBL/GenBank/DDBJ whole genome shotgun (WGS) entry which is preliminary data.</text>
</comment>
<dbReference type="SUPFAM" id="SSF160991">
    <property type="entry name" value="CV3147-like"/>
    <property type="match status" value="1"/>
</dbReference>
<dbReference type="Gene3D" id="3.40.1610.10">
    <property type="entry name" value="CV3147-like domain"/>
    <property type="match status" value="1"/>
</dbReference>
<protein>
    <submittedName>
        <fullName evidence="3">DUF917 domain-containing protein</fullName>
    </submittedName>
</protein>
<feature type="domain" description="S-Me-THD-like C-terminal" evidence="2">
    <location>
        <begin position="170"/>
        <end position="357"/>
    </location>
</feature>
<dbReference type="RefSeq" id="WP_230552159.1">
    <property type="nucleotide sequence ID" value="NZ_JAJISD010000008.1"/>
</dbReference>
<organism evidence="3 4">
    <name type="scientific">Reyranella aquatilis</name>
    <dbReference type="NCBI Taxonomy" id="2035356"/>
    <lineage>
        <taxon>Bacteria</taxon>
        <taxon>Pseudomonadati</taxon>
        <taxon>Pseudomonadota</taxon>
        <taxon>Alphaproteobacteria</taxon>
        <taxon>Hyphomicrobiales</taxon>
        <taxon>Reyranellaceae</taxon>
        <taxon>Reyranella</taxon>
    </lineage>
</organism>
<dbReference type="InterPro" id="IPR010318">
    <property type="entry name" value="S-Me-THD_N"/>
</dbReference>